<feature type="domain" description="Replication factor A C-terminal" evidence="8">
    <location>
        <begin position="516"/>
        <end position="653"/>
    </location>
</feature>
<evidence type="ECO:0000259" key="8">
    <source>
        <dbReference type="Pfam" id="PF08646"/>
    </source>
</evidence>
<feature type="compositionally biased region" description="Basic and acidic residues" evidence="6">
    <location>
        <begin position="686"/>
        <end position="705"/>
    </location>
</feature>
<dbReference type="CDD" id="cd04481">
    <property type="entry name" value="RPA1_DBD_B_like"/>
    <property type="match status" value="1"/>
</dbReference>
<dbReference type="KEGG" id="dosa:Os05g0523100"/>
<feature type="domain" description="Replication protein A 70 kDa DNA-binding subunit B/D first OB fold" evidence="7">
    <location>
        <begin position="254"/>
        <end position="355"/>
    </location>
</feature>
<dbReference type="Gene3D" id="2.40.50.140">
    <property type="entry name" value="Nucleic acid-binding proteins"/>
    <property type="match status" value="3"/>
</dbReference>
<keyword evidence="5" id="KW-0238">DNA-binding</keyword>
<feature type="compositionally biased region" description="Polar residues" evidence="6">
    <location>
        <begin position="1014"/>
        <end position="1026"/>
    </location>
</feature>
<evidence type="ECO:0000313" key="10">
    <source>
        <dbReference type="EMBL" id="BAH93222.1"/>
    </source>
</evidence>
<feature type="compositionally biased region" description="Basic residues" evidence="6">
    <location>
        <begin position="896"/>
        <end position="914"/>
    </location>
</feature>
<evidence type="ECO:0000256" key="1">
    <source>
        <dbReference type="ARBA" id="ARBA00005690"/>
    </source>
</evidence>
<sequence>MVGGGVRDGDEEAALWPRPIMLEEDYYSRRRRAREHDRRRAAALREEESNERLARECLDHYNALHPGDEHDLAPGDVTLCSAPCNSTTWTHGNFVARRRSGCLASLFLPSRPRTLFFFEHMSSKDFLGVVTCVPMADEPDGGGLLARVPLCRRWATRRRRSGRWDCVCRTCNRGLHVKHPWLKKKVVGEFPCGHLEAASVCKMCFSYSDVVHPSPGKFARGYREHEDDFWRPCNGSQQLRYPVLVRDNMAPSNLITELTPKNDRWRIKVKVIRLWDAVNPTMVDEFYGIQMIVLDAEGNSIHVSISKQLANHFRPKIKINSIYTFKNFKVMEHDKYRVLKNNLKILFYHDTIVKETCLYLDVIGLLSGMKPIEQRMLGKNTSRERVCNMREIELLLLEGEKVKITLWGDILANMVDDDLLGKQTVFIATGLLVKEYEKLLSFGVTSSTEVFLDMEIPASMEILSRHNAEKVLPTMIEVDASTQGTIEEQMFYNRKTLKEITELRYSNIQQKEFICTVKAKIEEIKSRNWWYMSCDKCFCGTRKESNVYICNSCGKEAVNPKPRYVINLEISDHTTRTTCTIFNEEAERIFGHKSVSTMLEEQNGQIDMIPDTIRQICGRILIFRLKLTKRNLEECKEDYKVNYTFTPNEKLEMNYVNDKAEESMLKYNDDYGFTDLQKSENEFGQHNFQVKEEPKNESSDDYEKNNHRKTKKERSNMRSTKRSKKEPYITDSDGKTNEKAITIDDDSEESLDDYFDEEYNKKVTQESTKTNPSKRRVTRRFKIANKSMLKCNDDYGFTDLQKSEDEFGQHNFQVKEEPKNESSDDYEMNNHRKTKKERSDMRSTKRSNKEPYITDFDGKTNEKAITIDDDCEESLDDYFHEEYNEKVTQESTKTNPSKRRVTRRFKTSNKAKKGKCSEMKTQRNKEPYTTDCEKIANDKPISLDDDFDEEYNKNMVRGKGCGKKSTNMGTCTKSAIENTIQDDEVHDGKIASGTAKRPSRKFIISDSEDEHSSNTKVTGDSTSCNSSKEDINKGRCNYNIENIKVDMNEQSSRCRSTRIRRPPTRYSY</sequence>
<evidence type="ECO:0000256" key="2">
    <source>
        <dbReference type="ARBA" id="ARBA00022723"/>
    </source>
</evidence>
<feature type="domain" description="DUF3615" evidence="9">
    <location>
        <begin position="55"/>
        <end position="146"/>
    </location>
</feature>
<evidence type="ECO:0000256" key="4">
    <source>
        <dbReference type="ARBA" id="ARBA00022833"/>
    </source>
</evidence>
<dbReference type="PANTHER" id="PTHR47165">
    <property type="entry name" value="OS03G0429900 PROTEIN"/>
    <property type="match status" value="1"/>
</dbReference>
<evidence type="ECO:0000259" key="9">
    <source>
        <dbReference type="Pfam" id="PF12274"/>
    </source>
</evidence>
<dbReference type="InterPro" id="IPR047192">
    <property type="entry name" value="Euk_RPA1_DBD_C"/>
</dbReference>
<dbReference type="SUPFAM" id="SSF50249">
    <property type="entry name" value="Nucleic acid-binding proteins"/>
    <property type="match status" value="3"/>
</dbReference>
<dbReference type="GO" id="GO:0008270">
    <property type="term" value="F:zinc ion binding"/>
    <property type="evidence" value="ECO:0007669"/>
    <property type="project" value="UniProtKB-KW"/>
</dbReference>
<feature type="region of interest" description="Disordered" evidence="6">
    <location>
        <begin position="686"/>
        <end position="749"/>
    </location>
</feature>
<dbReference type="Pfam" id="PF02721">
    <property type="entry name" value="DUF223"/>
    <property type="match status" value="1"/>
</dbReference>
<keyword evidence="3" id="KW-0863">Zinc-finger</keyword>
<evidence type="ECO:0000256" key="5">
    <source>
        <dbReference type="ARBA" id="ARBA00023125"/>
    </source>
</evidence>
<feature type="compositionally biased region" description="Basic and acidic residues" evidence="6">
    <location>
        <begin position="915"/>
        <end position="929"/>
    </location>
</feature>
<dbReference type="CDD" id="cd04476">
    <property type="entry name" value="RPA1_DBD_C"/>
    <property type="match status" value="1"/>
</dbReference>
<dbReference type="PANTHER" id="PTHR47165:SF4">
    <property type="entry name" value="OS03G0429900 PROTEIN"/>
    <property type="match status" value="1"/>
</dbReference>
<dbReference type="CDD" id="cd04480">
    <property type="entry name" value="RPA1_DBD_A_like"/>
    <property type="match status" value="1"/>
</dbReference>
<protein>
    <submittedName>
        <fullName evidence="10">Os05g0523100 protein</fullName>
    </submittedName>
</protein>
<keyword evidence="4" id="KW-0862">Zinc</keyword>
<proteinExistence type="inferred from homology"/>
<feature type="compositionally biased region" description="Basic and acidic residues" evidence="6">
    <location>
        <begin position="837"/>
        <end position="849"/>
    </location>
</feature>
<dbReference type="Proteomes" id="UP000000763">
    <property type="component" value="Chromosome 5"/>
</dbReference>
<gene>
    <name evidence="10" type="ordered locus">Os05g0523100</name>
</gene>
<keyword evidence="2" id="KW-0479">Metal-binding</keyword>
<feature type="region of interest" description="Disordered" evidence="6">
    <location>
        <begin position="886"/>
        <end position="929"/>
    </location>
</feature>
<name>C7J245_ORYSJ</name>
<accession>C7J245</accession>
<reference evidence="11" key="2">
    <citation type="journal article" date="2008" name="Nucleic Acids Res.">
        <title>The rice annotation project database (RAP-DB): 2008 update.</title>
        <authorList>
            <consortium name="The rice annotation project (RAP)"/>
        </authorList>
    </citation>
    <scope>GENOME REANNOTATION</scope>
    <source>
        <strain evidence="11">cv. Nipponbare</strain>
    </source>
</reference>
<dbReference type="Pfam" id="PF08646">
    <property type="entry name" value="Rep_fac-A_C"/>
    <property type="match status" value="1"/>
</dbReference>
<dbReference type="Pfam" id="PF12274">
    <property type="entry name" value="DUF3615"/>
    <property type="match status" value="1"/>
</dbReference>
<evidence type="ECO:0000256" key="3">
    <source>
        <dbReference type="ARBA" id="ARBA00022771"/>
    </source>
</evidence>
<feature type="region of interest" description="Disordered" evidence="6">
    <location>
        <begin position="1049"/>
        <end position="1068"/>
    </location>
</feature>
<evidence type="ECO:0000256" key="6">
    <source>
        <dbReference type="SAM" id="MobiDB-lite"/>
    </source>
</evidence>
<dbReference type="EMBL" id="AP008211">
    <property type="protein sequence ID" value="BAH93222.1"/>
    <property type="molecule type" value="Genomic_DNA"/>
</dbReference>
<feature type="region of interest" description="Disordered" evidence="6">
    <location>
        <begin position="987"/>
        <end position="1033"/>
    </location>
</feature>
<feature type="compositionally biased region" description="Basic residues" evidence="6">
    <location>
        <begin position="1055"/>
        <end position="1068"/>
    </location>
</feature>
<evidence type="ECO:0000313" key="11">
    <source>
        <dbReference type="Proteomes" id="UP000000763"/>
    </source>
</evidence>
<comment type="similarity">
    <text evidence="1">Belongs to the replication factor A protein 1 family.</text>
</comment>
<evidence type="ECO:0000259" key="7">
    <source>
        <dbReference type="Pfam" id="PF02721"/>
    </source>
</evidence>
<dbReference type="AlphaFoldDB" id="C7J245"/>
<dbReference type="InterPro" id="IPR013955">
    <property type="entry name" value="Rep_factor-A_C"/>
</dbReference>
<feature type="compositionally biased region" description="Basic and acidic residues" evidence="6">
    <location>
        <begin position="810"/>
        <end position="822"/>
    </location>
</feature>
<dbReference type="GO" id="GO:0003677">
    <property type="term" value="F:DNA binding"/>
    <property type="evidence" value="ECO:0007669"/>
    <property type="project" value="UniProtKB-KW"/>
</dbReference>
<organism evidence="10 11">
    <name type="scientific">Oryza sativa subsp. japonica</name>
    <name type="common">Rice</name>
    <dbReference type="NCBI Taxonomy" id="39947"/>
    <lineage>
        <taxon>Eukaryota</taxon>
        <taxon>Viridiplantae</taxon>
        <taxon>Streptophyta</taxon>
        <taxon>Embryophyta</taxon>
        <taxon>Tracheophyta</taxon>
        <taxon>Spermatophyta</taxon>
        <taxon>Magnoliopsida</taxon>
        <taxon>Liliopsida</taxon>
        <taxon>Poales</taxon>
        <taxon>Poaceae</taxon>
        <taxon>BOP clade</taxon>
        <taxon>Oryzoideae</taxon>
        <taxon>Oryzeae</taxon>
        <taxon>Oryzinae</taxon>
        <taxon>Oryza</taxon>
        <taxon>Oryza sativa</taxon>
    </lineage>
</organism>
<feature type="compositionally biased region" description="Basic and acidic residues" evidence="6">
    <location>
        <begin position="725"/>
        <end position="742"/>
    </location>
</feature>
<reference evidence="10 11" key="1">
    <citation type="journal article" date="2005" name="Nature">
        <title>The map-based sequence of the rice genome.</title>
        <authorList>
            <consortium name="International rice genome sequencing project (IRGSP)"/>
            <person name="Matsumoto T."/>
            <person name="Wu J."/>
            <person name="Kanamori H."/>
            <person name="Katayose Y."/>
            <person name="Fujisawa M."/>
            <person name="Namiki N."/>
            <person name="Mizuno H."/>
            <person name="Yamamoto K."/>
            <person name="Antonio B.A."/>
            <person name="Baba T."/>
            <person name="Sakata K."/>
            <person name="Nagamura Y."/>
            <person name="Aoki H."/>
            <person name="Arikawa K."/>
            <person name="Arita K."/>
            <person name="Bito T."/>
            <person name="Chiden Y."/>
            <person name="Fujitsuka N."/>
            <person name="Fukunaka R."/>
            <person name="Hamada M."/>
            <person name="Harada C."/>
            <person name="Hayashi A."/>
            <person name="Hijishita S."/>
            <person name="Honda M."/>
            <person name="Hosokawa S."/>
            <person name="Ichikawa Y."/>
            <person name="Idonuma A."/>
            <person name="Iijima M."/>
            <person name="Ikeda M."/>
            <person name="Ikeno M."/>
            <person name="Ito K."/>
            <person name="Ito S."/>
            <person name="Ito T."/>
            <person name="Ito Y."/>
            <person name="Ito Y."/>
            <person name="Iwabuchi A."/>
            <person name="Kamiya K."/>
            <person name="Karasawa W."/>
            <person name="Kurita K."/>
            <person name="Katagiri S."/>
            <person name="Kikuta A."/>
            <person name="Kobayashi H."/>
            <person name="Kobayashi N."/>
            <person name="Machita K."/>
            <person name="Maehara T."/>
            <person name="Masukawa M."/>
            <person name="Mizubayashi T."/>
            <person name="Mukai Y."/>
            <person name="Nagasaki H."/>
            <person name="Nagata Y."/>
            <person name="Naito S."/>
            <person name="Nakashima M."/>
            <person name="Nakama Y."/>
            <person name="Nakamichi Y."/>
            <person name="Nakamura M."/>
            <person name="Meguro A."/>
            <person name="Negishi M."/>
            <person name="Ohta I."/>
            <person name="Ohta T."/>
            <person name="Okamoto M."/>
            <person name="Ono N."/>
            <person name="Saji S."/>
            <person name="Sakaguchi M."/>
            <person name="Sakai K."/>
            <person name="Shibata M."/>
            <person name="Shimokawa T."/>
            <person name="Song J."/>
            <person name="Takazaki Y."/>
            <person name="Terasawa K."/>
            <person name="Tsugane M."/>
            <person name="Tsuji K."/>
            <person name="Ueda S."/>
            <person name="Waki K."/>
            <person name="Yamagata H."/>
            <person name="Yamamoto M."/>
            <person name="Yamamoto S."/>
            <person name="Yamane H."/>
            <person name="Yoshiki S."/>
            <person name="Yoshihara R."/>
            <person name="Yukawa K."/>
            <person name="Zhong H."/>
            <person name="Yano M."/>
            <person name="Yuan Q."/>
            <person name="Ouyang S."/>
            <person name="Liu J."/>
            <person name="Jones K.M."/>
            <person name="Gansberger K."/>
            <person name="Moffat K."/>
            <person name="Hill J."/>
            <person name="Bera J."/>
            <person name="Fadrosh D."/>
            <person name="Jin S."/>
            <person name="Johri S."/>
            <person name="Kim M."/>
            <person name="Overton L."/>
            <person name="Reardon M."/>
            <person name="Tsitrin T."/>
            <person name="Vuong H."/>
            <person name="Weaver B."/>
            <person name="Ciecko A."/>
            <person name="Tallon L."/>
            <person name="Jackson J."/>
            <person name="Pai G."/>
            <person name="Aken S.V."/>
            <person name="Utterback T."/>
            <person name="Reidmuller S."/>
            <person name="Feldblyum T."/>
            <person name="Hsiao J."/>
            <person name="Zismann V."/>
            <person name="Iobst S."/>
            <person name="de Vazeille A.R."/>
            <person name="Buell C.R."/>
            <person name="Ying K."/>
            <person name="Li Y."/>
            <person name="Lu T."/>
            <person name="Huang Y."/>
            <person name="Zhao Q."/>
            <person name="Feng Q."/>
            <person name="Zhang L."/>
            <person name="Zhu J."/>
            <person name="Weng Q."/>
            <person name="Mu J."/>
            <person name="Lu Y."/>
            <person name="Fan D."/>
            <person name="Liu Y."/>
            <person name="Guan J."/>
            <person name="Zhang Y."/>
            <person name="Yu S."/>
            <person name="Liu X."/>
            <person name="Zhang Y."/>
            <person name="Hong G."/>
            <person name="Han B."/>
            <person name="Choisne N."/>
            <person name="Demange N."/>
            <person name="Orjeda G."/>
            <person name="Samain S."/>
            <person name="Cattolico L."/>
            <person name="Pelletier E."/>
            <person name="Couloux A."/>
            <person name="Segurens B."/>
            <person name="Wincker P."/>
            <person name="D'Hont A."/>
            <person name="Scarpelli C."/>
            <person name="Weissenbach J."/>
            <person name="Salanoubat M."/>
            <person name="Quetier F."/>
            <person name="Yu Y."/>
            <person name="Kim H.R."/>
            <person name="Rambo T."/>
            <person name="Currie J."/>
            <person name="Collura K."/>
            <person name="Luo M."/>
            <person name="Yang T."/>
            <person name="Ammiraju J.S.S."/>
            <person name="Engler F."/>
            <person name="Soderlund C."/>
            <person name="Wing R.A."/>
            <person name="Palmer L.E."/>
            <person name="de la Bastide M."/>
            <person name="Spiegel L."/>
            <person name="Nascimento L."/>
            <person name="Zutavern T."/>
            <person name="O'Shaughnessy A."/>
            <person name="Dike S."/>
            <person name="Dedhia N."/>
            <person name="Preston R."/>
            <person name="Balija V."/>
            <person name="McCombie W.R."/>
            <person name="Chow T."/>
            <person name="Chen H."/>
            <person name="Chung M."/>
            <person name="Chen C."/>
            <person name="Shaw J."/>
            <person name="Wu H."/>
            <person name="Hsiao K."/>
            <person name="Chao Y."/>
            <person name="Chu M."/>
            <person name="Cheng C."/>
            <person name="Hour A."/>
            <person name="Lee P."/>
            <person name="Lin S."/>
            <person name="Lin Y."/>
            <person name="Liou J."/>
            <person name="Liu S."/>
            <person name="Hsing Y."/>
            <person name="Raghuvanshi S."/>
            <person name="Mohanty A."/>
            <person name="Bharti A.K."/>
            <person name="Gaur A."/>
            <person name="Gupta V."/>
            <person name="Kumar D."/>
            <person name="Ravi V."/>
            <person name="Vij S."/>
            <person name="Kapur A."/>
            <person name="Khurana P."/>
            <person name="Khurana P."/>
            <person name="Khurana J.P."/>
            <person name="Tyagi A.K."/>
            <person name="Gaikwad K."/>
            <person name="Singh A."/>
            <person name="Dalal V."/>
            <person name="Srivastava S."/>
            <person name="Dixit A."/>
            <person name="Pal A.K."/>
            <person name="Ghazi I.A."/>
            <person name="Yadav M."/>
            <person name="Pandit A."/>
            <person name="Bhargava A."/>
            <person name="Sureshbabu K."/>
            <person name="Batra K."/>
            <person name="Sharma T.R."/>
            <person name="Mohapatra T."/>
            <person name="Singh N.K."/>
            <person name="Messing J."/>
            <person name="Nelson A.B."/>
            <person name="Fuks G."/>
            <person name="Kavchok S."/>
            <person name="Keizer G."/>
            <person name="Linton E."/>
            <person name="Llaca V."/>
            <person name="Song R."/>
            <person name="Tanyolac B."/>
            <person name="Young S."/>
            <person name="Ho-Il K."/>
            <person name="Hahn J.H."/>
            <person name="Sangsakoo G."/>
            <person name="Vanavichit A."/>
            <person name="de Mattos Luiz.A.T."/>
            <person name="Zimmer P.D."/>
            <person name="Malone G."/>
            <person name="Dellagostin O."/>
            <person name="de Oliveira A.C."/>
            <person name="Bevan M."/>
            <person name="Bancroft I."/>
            <person name="Minx P."/>
            <person name="Cordum H."/>
            <person name="Wilson R."/>
            <person name="Cheng Z."/>
            <person name="Jin W."/>
            <person name="Jiang J."/>
            <person name="Leong S.A."/>
            <person name="Iwama H."/>
            <person name="Gojobori T."/>
            <person name="Itoh T."/>
            <person name="Niimura Y."/>
            <person name="Fujii Y."/>
            <person name="Habara T."/>
            <person name="Sakai H."/>
            <person name="Sato Y."/>
            <person name="Wilson G."/>
            <person name="Kumar K."/>
            <person name="McCouch S."/>
            <person name="Juretic N."/>
            <person name="Hoen D."/>
            <person name="Wright S."/>
            <person name="Bruskiewich R."/>
            <person name="Bureau T."/>
            <person name="Miyao A."/>
            <person name="Hirochika H."/>
            <person name="Nishikawa T."/>
            <person name="Kadowaki K."/>
            <person name="Sugiura M."/>
            <person name="Burr B."/>
            <person name="Sasaki T."/>
        </authorList>
    </citation>
    <scope>NUCLEOTIDE SEQUENCE [LARGE SCALE GENOMIC DNA]</scope>
    <source>
        <strain evidence="11">cv. Nipponbare</strain>
    </source>
</reference>
<dbReference type="InterPro" id="IPR003871">
    <property type="entry name" value="RFA1B/D_OB_1st"/>
</dbReference>
<dbReference type="InterPro" id="IPR022059">
    <property type="entry name" value="DUF3615"/>
</dbReference>
<dbReference type="InterPro" id="IPR012340">
    <property type="entry name" value="NA-bd_OB-fold"/>
</dbReference>
<feature type="region of interest" description="Disordered" evidence="6">
    <location>
        <begin position="810"/>
        <end position="855"/>
    </location>
</feature>